<evidence type="ECO:0000256" key="1">
    <source>
        <dbReference type="SAM" id="Phobius"/>
    </source>
</evidence>
<keyword evidence="3" id="KW-1185">Reference proteome</keyword>
<keyword evidence="1" id="KW-0812">Transmembrane</keyword>
<organism evidence="2 3">
    <name type="scientific">Salinimonas iocasae</name>
    <dbReference type="NCBI Taxonomy" id="2572577"/>
    <lineage>
        <taxon>Bacteria</taxon>
        <taxon>Pseudomonadati</taxon>
        <taxon>Pseudomonadota</taxon>
        <taxon>Gammaproteobacteria</taxon>
        <taxon>Alteromonadales</taxon>
        <taxon>Alteromonadaceae</taxon>
        <taxon>Alteromonas/Salinimonas group</taxon>
        <taxon>Salinimonas</taxon>
    </lineage>
</organism>
<accession>A0A5B7YGH1</accession>
<feature type="transmembrane region" description="Helical" evidence="1">
    <location>
        <begin position="119"/>
        <end position="144"/>
    </location>
</feature>
<feature type="transmembrane region" description="Helical" evidence="1">
    <location>
        <begin position="49"/>
        <end position="74"/>
    </location>
</feature>
<reference evidence="2 3" key="1">
    <citation type="submission" date="2019-04" db="EMBL/GenBank/DDBJ databases">
        <title>Salinimonas iocasae sp. nov., a halophilic bacterium isolated from the outer tube casing of tubeworms in Okinawa Trough.</title>
        <authorList>
            <person name="Zhang H."/>
            <person name="Wang H."/>
            <person name="Li C."/>
        </authorList>
    </citation>
    <scope>NUCLEOTIDE SEQUENCE [LARGE SCALE GENOMIC DNA]</scope>
    <source>
        <strain evidence="2 3">KX18D6</strain>
    </source>
</reference>
<evidence type="ECO:0000313" key="3">
    <source>
        <dbReference type="Proteomes" id="UP000304912"/>
    </source>
</evidence>
<feature type="transmembrane region" description="Helical" evidence="1">
    <location>
        <begin position="5"/>
        <end position="29"/>
    </location>
</feature>
<evidence type="ECO:0000313" key="2">
    <source>
        <dbReference type="EMBL" id="QCZ94684.1"/>
    </source>
</evidence>
<dbReference type="Proteomes" id="UP000304912">
    <property type="component" value="Chromosome"/>
</dbReference>
<sequence>MKKQFIWACIISFVLLFEHLNHLLLLIIVTDFAPVEAISRAFAHTSITSVLFIGAFRIIPFVPLVLCAMFTNLFNSLKGKVALWLSLGMTVFIIFTGYWEIMRPLYTDEHASSTASIGYIFVPVVALSYAVAAGFAAYFIFYIAEIISKRK</sequence>
<dbReference type="OrthoDB" id="6336303at2"/>
<gene>
    <name evidence="2" type="ORF">FBQ74_14945</name>
</gene>
<dbReference type="AlphaFoldDB" id="A0A5B7YGH1"/>
<dbReference type="RefSeq" id="WP_139757420.1">
    <property type="nucleotide sequence ID" value="NZ_CP039852.1"/>
</dbReference>
<protein>
    <submittedName>
        <fullName evidence="2">Uncharacterized protein</fullName>
    </submittedName>
</protein>
<dbReference type="EMBL" id="CP039852">
    <property type="protein sequence ID" value="QCZ94684.1"/>
    <property type="molecule type" value="Genomic_DNA"/>
</dbReference>
<feature type="transmembrane region" description="Helical" evidence="1">
    <location>
        <begin position="81"/>
        <end position="99"/>
    </location>
</feature>
<keyword evidence="1" id="KW-0472">Membrane</keyword>
<name>A0A5B7YGH1_9ALTE</name>
<dbReference type="KEGG" id="salk:FBQ74_14945"/>
<keyword evidence="1" id="KW-1133">Transmembrane helix</keyword>
<proteinExistence type="predicted"/>